<dbReference type="PROSITE" id="PS51819">
    <property type="entry name" value="VOC"/>
    <property type="match status" value="1"/>
</dbReference>
<feature type="domain" description="VOC" evidence="2">
    <location>
        <begin position="9"/>
        <end position="145"/>
    </location>
</feature>
<organism evidence="3 4">
    <name type="scientific">Thermobaculum terrenum (strain ATCC BAA-798 / CCMEE 7001 / YNP1)</name>
    <dbReference type="NCBI Taxonomy" id="525904"/>
    <lineage>
        <taxon>Bacteria</taxon>
        <taxon>Bacillati</taxon>
        <taxon>Chloroflexota</taxon>
        <taxon>Chloroflexia</taxon>
        <taxon>Candidatus Thermobaculales</taxon>
        <taxon>Candidatus Thermobaculaceae</taxon>
        <taxon>Thermobaculum</taxon>
    </lineage>
</organism>
<accession>D1CHW6</accession>
<dbReference type="eggNOG" id="COG0346">
    <property type="taxonomic scope" value="Bacteria"/>
</dbReference>
<dbReference type="GO" id="GO:0046491">
    <property type="term" value="P:L-methylmalonyl-CoA metabolic process"/>
    <property type="evidence" value="ECO:0007669"/>
    <property type="project" value="TreeGrafter"/>
</dbReference>
<dbReference type="AlphaFoldDB" id="D1CHW6"/>
<dbReference type="Gene3D" id="3.10.180.10">
    <property type="entry name" value="2,3-Dihydroxybiphenyl 1,2-Dioxygenase, domain 1"/>
    <property type="match status" value="1"/>
</dbReference>
<dbReference type="GO" id="GO:0046872">
    <property type="term" value="F:metal ion binding"/>
    <property type="evidence" value="ECO:0007669"/>
    <property type="project" value="UniProtKB-KW"/>
</dbReference>
<protein>
    <submittedName>
        <fullName evidence="3">Glyoxalase/bleomycin resistance protein/dioxygenase</fullName>
    </submittedName>
</protein>
<dbReference type="PANTHER" id="PTHR43048">
    <property type="entry name" value="METHYLMALONYL-COA EPIMERASE"/>
    <property type="match status" value="1"/>
</dbReference>
<evidence type="ECO:0000259" key="2">
    <source>
        <dbReference type="PROSITE" id="PS51819"/>
    </source>
</evidence>
<sequence length="150" mass="16424">MSDVSALGPIVQVGMVVKDIEKAARRWAALLGSPMPEVIVTAPWEQAHTEYRGAPTPARAKLAFFHLGQVDLELIEPIDGPSTWQDHLQTHGESIHHVAFRVQDMEEVIAALEAKGLSLLQRGDYTGGRYAYLEDSGAIIELLEDLPTSP</sequence>
<dbReference type="GO" id="GO:0004493">
    <property type="term" value="F:methylmalonyl-CoA epimerase activity"/>
    <property type="evidence" value="ECO:0007669"/>
    <property type="project" value="TreeGrafter"/>
</dbReference>
<dbReference type="InterPro" id="IPR037523">
    <property type="entry name" value="VOC_core"/>
</dbReference>
<dbReference type="KEGG" id="ttr:Tter_2443"/>
<reference evidence="4" key="1">
    <citation type="journal article" date="2010" name="Stand. Genomic Sci.">
        <title>Complete genome sequence of 'Thermobaculum terrenum' type strain (YNP1).</title>
        <authorList>
            <person name="Kiss H."/>
            <person name="Cleland D."/>
            <person name="Lapidus A."/>
            <person name="Lucas S."/>
            <person name="Glavina Del Rio T."/>
            <person name="Nolan M."/>
            <person name="Tice H."/>
            <person name="Han C."/>
            <person name="Goodwin L."/>
            <person name="Pitluck S."/>
            <person name="Liolios K."/>
            <person name="Ivanova N."/>
            <person name="Mavromatis K."/>
            <person name="Ovchinnikova G."/>
            <person name="Pati A."/>
            <person name="Chen A."/>
            <person name="Palaniappan K."/>
            <person name="Land M."/>
            <person name="Hauser L."/>
            <person name="Chang Y."/>
            <person name="Jeffries C."/>
            <person name="Lu M."/>
            <person name="Brettin T."/>
            <person name="Detter J."/>
            <person name="Goker M."/>
            <person name="Tindall B."/>
            <person name="Beck B."/>
            <person name="McDermott T."/>
            <person name="Woyke T."/>
            <person name="Bristow J."/>
            <person name="Eisen J."/>
            <person name="Markowitz V."/>
            <person name="Hugenholtz P."/>
            <person name="Kyrpides N."/>
            <person name="Klenk H."/>
            <person name="Cheng J."/>
        </authorList>
    </citation>
    <scope>NUCLEOTIDE SEQUENCE [LARGE SCALE GENOMIC DNA]</scope>
    <source>
        <strain evidence="4">ATCC BAA-798 / YNP1</strain>
    </source>
</reference>
<dbReference type="PANTHER" id="PTHR43048:SF3">
    <property type="entry name" value="METHYLMALONYL-COA EPIMERASE, MITOCHONDRIAL"/>
    <property type="match status" value="1"/>
</dbReference>
<dbReference type="HOGENOM" id="CLU_046006_3_1_0"/>
<dbReference type="STRING" id="525904.Tter_2443"/>
<dbReference type="InterPro" id="IPR029068">
    <property type="entry name" value="Glyas_Bleomycin-R_OHBP_Dase"/>
</dbReference>
<dbReference type="GO" id="GO:0051213">
    <property type="term" value="F:dioxygenase activity"/>
    <property type="evidence" value="ECO:0007669"/>
    <property type="project" value="UniProtKB-KW"/>
</dbReference>
<evidence type="ECO:0000313" key="3">
    <source>
        <dbReference type="EMBL" id="ACZ43337.1"/>
    </source>
</evidence>
<dbReference type="Pfam" id="PF13669">
    <property type="entry name" value="Glyoxalase_4"/>
    <property type="match status" value="1"/>
</dbReference>
<keyword evidence="3" id="KW-0223">Dioxygenase</keyword>
<dbReference type="Proteomes" id="UP000000323">
    <property type="component" value="Chromosome 2"/>
</dbReference>
<keyword evidence="1" id="KW-0479">Metal-binding</keyword>
<proteinExistence type="predicted"/>
<name>D1CHW6_THET1</name>
<evidence type="ECO:0000313" key="4">
    <source>
        <dbReference type="Proteomes" id="UP000000323"/>
    </source>
</evidence>
<evidence type="ECO:0000256" key="1">
    <source>
        <dbReference type="ARBA" id="ARBA00022723"/>
    </source>
</evidence>
<keyword evidence="4" id="KW-1185">Reference proteome</keyword>
<dbReference type="EMBL" id="CP001826">
    <property type="protein sequence ID" value="ACZ43337.1"/>
    <property type="molecule type" value="Genomic_DNA"/>
</dbReference>
<dbReference type="SUPFAM" id="SSF54593">
    <property type="entry name" value="Glyoxalase/Bleomycin resistance protein/Dihydroxybiphenyl dioxygenase"/>
    <property type="match status" value="1"/>
</dbReference>
<dbReference type="InterPro" id="IPR051785">
    <property type="entry name" value="MMCE/EMCE_epimerase"/>
</dbReference>
<keyword evidence="3" id="KW-0560">Oxidoreductase</keyword>
<gene>
    <name evidence="3" type="ordered locus">Tter_2443</name>
</gene>